<accession>A0ABN8C2Z1</accession>
<evidence type="ECO:0000313" key="4">
    <source>
        <dbReference type="Proteomes" id="UP001157938"/>
    </source>
</evidence>
<dbReference type="SUPFAM" id="SSF55781">
    <property type="entry name" value="GAF domain-like"/>
    <property type="match status" value="1"/>
</dbReference>
<dbReference type="Gene3D" id="3.30.450.40">
    <property type="match status" value="1"/>
</dbReference>
<organism evidence="3 4">
    <name type="scientific">Peronospora farinosa</name>
    <dbReference type="NCBI Taxonomy" id="134698"/>
    <lineage>
        <taxon>Eukaryota</taxon>
        <taxon>Sar</taxon>
        <taxon>Stramenopiles</taxon>
        <taxon>Oomycota</taxon>
        <taxon>Peronosporomycetes</taxon>
        <taxon>Peronosporales</taxon>
        <taxon>Peronosporaceae</taxon>
        <taxon>Peronospora</taxon>
    </lineage>
</organism>
<keyword evidence="4" id="KW-1185">Reference proteome</keyword>
<comment type="caution">
    <text evidence="3">The sequence shown here is derived from an EMBL/GenBank/DDBJ whole genome shotgun (WGS) entry which is preliminary data.</text>
</comment>
<protein>
    <recommendedName>
        <fullName evidence="2">GAF domain-containing protein</fullName>
    </recommendedName>
</protein>
<feature type="region of interest" description="Disordered" evidence="1">
    <location>
        <begin position="446"/>
        <end position="481"/>
    </location>
</feature>
<dbReference type="PANTHER" id="PTHR43102:SF2">
    <property type="entry name" value="GAF DOMAIN-CONTAINING PROTEIN"/>
    <property type="match status" value="1"/>
</dbReference>
<dbReference type="InterPro" id="IPR003018">
    <property type="entry name" value="GAF"/>
</dbReference>
<name>A0ABN8C2Z1_9STRA</name>
<dbReference type="Proteomes" id="UP001157938">
    <property type="component" value="Unassembled WGS sequence"/>
</dbReference>
<reference evidence="3 4" key="1">
    <citation type="submission" date="2021-11" db="EMBL/GenBank/DDBJ databases">
        <authorList>
            <person name="Islam A."/>
            <person name="Islam S."/>
            <person name="Flora M.S."/>
            <person name="Rahman M."/>
            <person name="Ziaur R.M."/>
            <person name="Epstein J.H."/>
            <person name="Hassan M."/>
            <person name="Klassen M."/>
            <person name="Woodard K."/>
            <person name="Webb A."/>
            <person name="Webby R.J."/>
            <person name="El Zowalaty M.E."/>
        </authorList>
    </citation>
    <scope>NUCLEOTIDE SEQUENCE [LARGE SCALE GENOMIC DNA]</scope>
    <source>
        <strain evidence="3">Pf1</strain>
    </source>
</reference>
<feature type="domain" description="GAF" evidence="2">
    <location>
        <begin position="561"/>
        <end position="691"/>
    </location>
</feature>
<evidence type="ECO:0000259" key="2">
    <source>
        <dbReference type="Pfam" id="PF01590"/>
    </source>
</evidence>
<sequence length="705" mass="76915">MNGAGDGPQRRYVRPSDRRLAEVAAQAAAQIDLNTLQYRRSVAAGVTTERSRDGAVVTATSVIECSLAEMRGLLAAPTNDHYACVMRELVGQDFIYGSIVHHAEEIKTYNVTVRTATFLKRHMLARNEQWCYVSAVKTLQALGNNDVDGFTIELASLDPDDVFNGKAQAASVINIRGLSILFLVTAEPGRIMKGGRTKRAVRVTFCAHVATIGSSRPSRFRWLNLARNREKADDASNGAVLSRVVQLAQVPKQLPVAVRRRRLDAQVLADLRKVQPSNSRCACCTRRVGVMRTIFSASKGKSSSRGSKRCQLCGFLVCARCVCTVGTGSMSSETSEPSTTGVKHSQAVHLCEHCMQRVDDADYDSYCASNNSLSPLAIQPDSPDTEPVSAAIARALCQTLGNASQEEKPVVIRVIKHLLSPKQEREPSKFRADSVELAKSLTHLAKKQGLSKEIPKPKTKQGPKVMSYGSSSPEDKSVPPVAGTSGRQYVLQYADLCEDNAAEDAEDTEDTEGAEDTEEFKNGDVVSNLARHPVPTDEAHRLQWVDKHRNIVSCIMGLPELHLLCDLARGALKCDDALVSIIGHNAVHVVASTNPAWQGSRIPRDQSMCCHAIMTGAPLLVRFPEADIRFHSMDFVRSGIRFYFGFPVMIMYGDGGRSFAVGTFCCVNAGTTREVSESQYAFVATLAEGVARVMEKFAEELDESC</sequence>
<evidence type="ECO:0000256" key="1">
    <source>
        <dbReference type="SAM" id="MobiDB-lite"/>
    </source>
</evidence>
<dbReference type="Pfam" id="PF01590">
    <property type="entry name" value="GAF"/>
    <property type="match status" value="1"/>
</dbReference>
<gene>
    <name evidence="3" type="ORF">PFR001_LOCUS2537</name>
</gene>
<dbReference type="InterPro" id="IPR029016">
    <property type="entry name" value="GAF-like_dom_sf"/>
</dbReference>
<evidence type="ECO:0000313" key="3">
    <source>
        <dbReference type="EMBL" id="CAH0486943.1"/>
    </source>
</evidence>
<dbReference type="EMBL" id="CAKLBC010000554">
    <property type="protein sequence ID" value="CAH0486943.1"/>
    <property type="molecule type" value="Genomic_DNA"/>
</dbReference>
<dbReference type="PANTHER" id="PTHR43102">
    <property type="entry name" value="SLR1143 PROTEIN"/>
    <property type="match status" value="1"/>
</dbReference>
<proteinExistence type="predicted"/>